<gene>
    <name evidence="2" type="ORF">Glove_209g125</name>
</gene>
<evidence type="ECO:0000256" key="1">
    <source>
        <dbReference type="SAM" id="MobiDB-lite"/>
    </source>
</evidence>
<name>A0A397INL5_9GLOM</name>
<sequence length="106" mass="11844">MISPTLVALVSQAMKTVSFTDDDDEVLTMVTIHVHYNDSTVPIENEEEEGIYDNSNDQATHNDNDATNKLASFQKDVSKVPKPRYGSKSNQKKRINISTFSCSIFS</sequence>
<proteinExistence type="predicted"/>
<evidence type="ECO:0000313" key="2">
    <source>
        <dbReference type="EMBL" id="RHZ75818.1"/>
    </source>
</evidence>
<keyword evidence="3" id="KW-1185">Reference proteome</keyword>
<accession>A0A397INL5</accession>
<dbReference type="EMBL" id="PQFF01000196">
    <property type="protein sequence ID" value="RHZ75818.1"/>
    <property type="molecule type" value="Genomic_DNA"/>
</dbReference>
<protein>
    <submittedName>
        <fullName evidence="2">Uncharacterized protein</fullName>
    </submittedName>
</protein>
<evidence type="ECO:0000313" key="3">
    <source>
        <dbReference type="Proteomes" id="UP000266861"/>
    </source>
</evidence>
<organism evidence="2 3">
    <name type="scientific">Diversispora epigaea</name>
    <dbReference type="NCBI Taxonomy" id="1348612"/>
    <lineage>
        <taxon>Eukaryota</taxon>
        <taxon>Fungi</taxon>
        <taxon>Fungi incertae sedis</taxon>
        <taxon>Mucoromycota</taxon>
        <taxon>Glomeromycotina</taxon>
        <taxon>Glomeromycetes</taxon>
        <taxon>Diversisporales</taxon>
        <taxon>Diversisporaceae</taxon>
        <taxon>Diversispora</taxon>
    </lineage>
</organism>
<comment type="caution">
    <text evidence="2">The sequence shown here is derived from an EMBL/GenBank/DDBJ whole genome shotgun (WGS) entry which is preliminary data.</text>
</comment>
<dbReference type="Proteomes" id="UP000266861">
    <property type="component" value="Unassembled WGS sequence"/>
</dbReference>
<feature type="region of interest" description="Disordered" evidence="1">
    <location>
        <begin position="71"/>
        <end position="92"/>
    </location>
</feature>
<dbReference type="AlphaFoldDB" id="A0A397INL5"/>
<reference evidence="2 3" key="1">
    <citation type="submission" date="2018-08" db="EMBL/GenBank/DDBJ databases">
        <title>Genome and evolution of the arbuscular mycorrhizal fungus Diversispora epigaea (formerly Glomus versiforme) and its bacterial endosymbionts.</title>
        <authorList>
            <person name="Sun X."/>
            <person name="Fei Z."/>
            <person name="Harrison M."/>
        </authorList>
    </citation>
    <scope>NUCLEOTIDE SEQUENCE [LARGE SCALE GENOMIC DNA]</scope>
    <source>
        <strain evidence="2 3">IT104</strain>
    </source>
</reference>